<keyword evidence="1" id="KW-0808">Transferase</keyword>
<organism evidence="8 9">
    <name type="scientific">Solanum verrucosum</name>
    <dbReference type="NCBI Taxonomy" id="315347"/>
    <lineage>
        <taxon>Eukaryota</taxon>
        <taxon>Viridiplantae</taxon>
        <taxon>Streptophyta</taxon>
        <taxon>Embryophyta</taxon>
        <taxon>Tracheophyta</taxon>
        <taxon>Spermatophyta</taxon>
        <taxon>Magnoliopsida</taxon>
        <taxon>eudicotyledons</taxon>
        <taxon>Gunneridae</taxon>
        <taxon>Pentapetalae</taxon>
        <taxon>asterids</taxon>
        <taxon>lamiids</taxon>
        <taxon>Solanales</taxon>
        <taxon>Solanaceae</taxon>
        <taxon>Solanoideae</taxon>
        <taxon>Solaneae</taxon>
        <taxon>Solanum</taxon>
    </lineage>
</organism>
<dbReference type="InterPro" id="IPR043128">
    <property type="entry name" value="Rev_trsase/Diguanyl_cyclase"/>
</dbReference>
<dbReference type="CDD" id="cd09274">
    <property type="entry name" value="RNase_HI_RT_Ty3"/>
    <property type="match status" value="1"/>
</dbReference>
<reference evidence="8" key="1">
    <citation type="submission" date="2023-08" db="EMBL/GenBank/DDBJ databases">
        <title>A de novo genome assembly of Solanum verrucosum Schlechtendal, a Mexican diploid species geographically isolated from the other diploid A-genome species in potato relatives.</title>
        <authorList>
            <person name="Hosaka K."/>
        </authorList>
    </citation>
    <scope>NUCLEOTIDE SEQUENCE</scope>
    <source>
        <tissue evidence="8">Young leaves</tissue>
    </source>
</reference>
<evidence type="ECO:0000256" key="4">
    <source>
        <dbReference type="ARBA" id="ARBA00022759"/>
    </source>
</evidence>
<keyword evidence="6" id="KW-0695">RNA-directed DNA polymerase</keyword>
<evidence type="ECO:0000313" key="8">
    <source>
        <dbReference type="EMBL" id="WMV41362.1"/>
    </source>
</evidence>
<evidence type="ECO:0000256" key="3">
    <source>
        <dbReference type="ARBA" id="ARBA00022722"/>
    </source>
</evidence>
<evidence type="ECO:0000313" key="9">
    <source>
        <dbReference type="Proteomes" id="UP001234989"/>
    </source>
</evidence>
<dbReference type="Gene3D" id="3.30.70.270">
    <property type="match status" value="1"/>
</dbReference>
<name>A0AAF0U8N0_SOLVR</name>
<dbReference type="AlphaFoldDB" id="A0AAF0U8N0"/>
<dbReference type="InterPro" id="IPR043502">
    <property type="entry name" value="DNA/RNA_pol_sf"/>
</dbReference>
<dbReference type="PANTHER" id="PTHR34072:SF52">
    <property type="entry name" value="RIBONUCLEASE H"/>
    <property type="match status" value="1"/>
</dbReference>
<keyword evidence="4" id="KW-0255">Endonuclease</keyword>
<gene>
    <name evidence="8" type="ORF">MTR67_034747</name>
</gene>
<evidence type="ECO:0000256" key="1">
    <source>
        <dbReference type="ARBA" id="ARBA00022679"/>
    </source>
</evidence>
<proteinExistence type="predicted"/>
<keyword evidence="5" id="KW-0378">Hydrolase</keyword>
<protein>
    <recommendedName>
        <fullName evidence="7">Reverse transcriptase RNase H-like domain-containing protein</fullName>
    </recommendedName>
</protein>
<keyword evidence="2" id="KW-0548">Nucleotidyltransferase</keyword>
<evidence type="ECO:0000256" key="5">
    <source>
        <dbReference type="ARBA" id="ARBA00022801"/>
    </source>
</evidence>
<keyword evidence="9" id="KW-1185">Reference proteome</keyword>
<dbReference type="Pfam" id="PF17917">
    <property type="entry name" value="RT_RNaseH"/>
    <property type="match status" value="1"/>
</dbReference>
<sequence length="441" mass="50715">MGGVLLGECRLRFESLVQGSVFVTEYEARFCELSRHALTIVSDEAERVHRFMRGLNFSFKSCVFMATREGDSFRPNVSTTKKAELMVLEEVGEPKKVRSSSLFSCTSSRGRGSHRGSGSFQRRGLVHVSIKDASVEPLPMDSVLVVQEFIDVFPTDLPSFSLDKDIEFAINFETGLFIDDILVYYKTEEYRNHHLRILLQRLKEEKFYAKSSKYEFWLDSVALLGHMVSKEGIWERFQKLKTLLDSALVLTLPDEGVDFTDYCDASGVGLGDVLMLKVKVIAYVSWQLKTHEMNYLTHDLDVAVVVFMLKLWRHYLYGVHCEVLNDHRSLQYSYNQGDLNFRYRRWLELLNDYDSTILYHPGKDNVVADAFSKNTTSIGSLATISVEEKPLARDVHRLGNSLVHLQIYEEKGGLITLIEAHSSLFDQIYERQFDDKKLYLI</sequence>
<dbReference type="EMBL" id="CP133619">
    <property type="protein sequence ID" value="WMV41362.1"/>
    <property type="molecule type" value="Genomic_DNA"/>
</dbReference>
<evidence type="ECO:0000256" key="2">
    <source>
        <dbReference type="ARBA" id="ARBA00022695"/>
    </source>
</evidence>
<dbReference type="InterPro" id="IPR041373">
    <property type="entry name" value="RT_RNaseH"/>
</dbReference>
<dbReference type="SUPFAM" id="SSF56672">
    <property type="entry name" value="DNA/RNA polymerases"/>
    <property type="match status" value="1"/>
</dbReference>
<dbReference type="GO" id="GO:0003964">
    <property type="term" value="F:RNA-directed DNA polymerase activity"/>
    <property type="evidence" value="ECO:0007669"/>
    <property type="project" value="UniProtKB-KW"/>
</dbReference>
<feature type="domain" description="Reverse transcriptase RNase H-like" evidence="7">
    <location>
        <begin position="262"/>
        <end position="353"/>
    </location>
</feature>
<dbReference type="GO" id="GO:0016787">
    <property type="term" value="F:hydrolase activity"/>
    <property type="evidence" value="ECO:0007669"/>
    <property type="project" value="UniProtKB-KW"/>
</dbReference>
<dbReference type="Proteomes" id="UP001234989">
    <property type="component" value="Chromosome 8"/>
</dbReference>
<dbReference type="PANTHER" id="PTHR34072">
    <property type="entry name" value="ENZYMATIC POLYPROTEIN-RELATED"/>
    <property type="match status" value="1"/>
</dbReference>
<evidence type="ECO:0000256" key="6">
    <source>
        <dbReference type="ARBA" id="ARBA00022918"/>
    </source>
</evidence>
<evidence type="ECO:0000259" key="7">
    <source>
        <dbReference type="Pfam" id="PF17917"/>
    </source>
</evidence>
<keyword evidence="3" id="KW-0540">Nuclease</keyword>
<dbReference type="GO" id="GO:0004519">
    <property type="term" value="F:endonuclease activity"/>
    <property type="evidence" value="ECO:0007669"/>
    <property type="project" value="UniProtKB-KW"/>
</dbReference>
<accession>A0AAF0U8N0</accession>